<dbReference type="EMBL" id="DSEC01000072">
    <property type="protein sequence ID" value="HER43024.1"/>
    <property type="molecule type" value="Genomic_DNA"/>
</dbReference>
<comment type="caution">
    <text evidence="2">The sequence shown here is derived from an EMBL/GenBank/DDBJ whole genome shotgun (WGS) entry which is preliminary data.</text>
</comment>
<protein>
    <recommendedName>
        <fullName evidence="3">Cell division protein FtsL</fullName>
    </recommendedName>
</protein>
<gene>
    <name evidence="2" type="ORF">ENO08_01020</name>
</gene>
<name>A0A7V2F313_UNCEI</name>
<evidence type="ECO:0000256" key="1">
    <source>
        <dbReference type="SAM" id="Phobius"/>
    </source>
</evidence>
<evidence type="ECO:0000313" key="2">
    <source>
        <dbReference type="EMBL" id="HER43024.1"/>
    </source>
</evidence>
<dbReference type="AlphaFoldDB" id="A0A7V2F313"/>
<keyword evidence="1" id="KW-1133">Transmembrane helix</keyword>
<keyword evidence="1" id="KW-0812">Transmembrane</keyword>
<proteinExistence type="predicted"/>
<dbReference type="Proteomes" id="UP000886069">
    <property type="component" value="Unassembled WGS sequence"/>
</dbReference>
<reference evidence="2" key="1">
    <citation type="journal article" date="2020" name="mSystems">
        <title>Genome- and Community-Level Interaction Insights into Carbon Utilization and Element Cycling Functions of Hydrothermarchaeota in Hydrothermal Sediment.</title>
        <authorList>
            <person name="Zhou Z."/>
            <person name="Liu Y."/>
            <person name="Xu W."/>
            <person name="Pan J."/>
            <person name="Luo Z.H."/>
            <person name="Li M."/>
        </authorList>
    </citation>
    <scope>NUCLEOTIDE SEQUENCE [LARGE SCALE GENOMIC DNA]</scope>
    <source>
        <strain evidence="2">SpSt-1233</strain>
    </source>
</reference>
<keyword evidence="1" id="KW-0472">Membrane</keyword>
<organism evidence="2">
    <name type="scientific">Eiseniibacteriota bacterium</name>
    <dbReference type="NCBI Taxonomy" id="2212470"/>
    <lineage>
        <taxon>Bacteria</taxon>
        <taxon>Candidatus Eiseniibacteriota</taxon>
    </lineage>
</organism>
<sequence>MNAKKTQTCVLSLFIKKALEGRIGTMNFILLLGFVSSLLLLYISLHFYFFNISEQIELCTEREKALMNESARLLTEYNDLTSPERIIPLAKKLRMRASSPEEVERLAVFEERKREGGAPAWVRAVMDDSENAMGGIDRRVR</sequence>
<evidence type="ECO:0008006" key="3">
    <source>
        <dbReference type="Google" id="ProtNLM"/>
    </source>
</evidence>
<accession>A0A7V2F313</accession>
<feature type="transmembrane region" description="Helical" evidence="1">
    <location>
        <begin position="26"/>
        <end position="49"/>
    </location>
</feature>